<dbReference type="AlphaFoldDB" id="I2NIK2"/>
<organism evidence="1 2">
    <name type="scientific">Neisseria sicca VK64</name>
    <dbReference type="NCBI Taxonomy" id="1095748"/>
    <lineage>
        <taxon>Bacteria</taxon>
        <taxon>Pseudomonadati</taxon>
        <taxon>Pseudomonadota</taxon>
        <taxon>Betaproteobacteria</taxon>
        <taxon>Neisseriales</taxon>
        <taxon>Neisseriaceae</taxon>
        <taxon>Neisseria</taxon>
    </lineage>
</organism>
<evidence type="ECO:0000313" key="2">
    <source>
        <dbReference type="Proteomes" id="UP000004473"/>
    </source>
</evidence>
<proteinExistence type="predicted"/>
<comment type="caution">
    <text evidence="1">The sequence shown here is derived from an EMBL/GenBank/DDBJ whole genome shotgun (WGS) entry which is preliminary data.</text>
</comment>
<dbReference type="EMBL" id="AJMT01000173">
    <property type="protein sequence ID" value="EIG25663.1"/>
    <property type="molecule type" value="Genomic_DNA"/>
</dbReference>
<reference evidence="1 2" key="1">
    <citation type="submission" date="2012-04" db="EMBL/GenBank/DDBJ databases">
        <authorList>
            <person name="Harkins D.M."/>
            <person name="Madupu R."/>
            <person name="Durkin A.S."/>
            <person name="Torralba M."/>
            <person name="Methe B."/>
            <person name="Sutton G.G."/>
            <person name="Nelson K.E."/>
        </authorList>
    </citation>
    <scope>NUCLEOTIDE SEQUENCE [LARGE SCALE GENOMIC DNA]</scope>
    <source>
        <strain evidence="1 2">VK64</strain>
    </source>
</reference>
<name>I2NIK2_NEISI</name>
<dbReference type="Proteomes" id="UP000004473">
    <property type="component" value="Unassembled WGS sequence"/>
</dbReference>
<sequence length="93" mass="10897">MSWDDSKKIFSSYYSQQYGSSFIRLAEGWPVANQFFEHIIINRNPCFQIAIKGSYLLLKVTQMIFLLLLNHDTVLKTSKRSSENDLLFTDVRQ</sequence>
<evidence type="ECO:0000313" key="1">
    <source>
        <dbReference type="EMBL" id="EIG25663.1"/>
    </source>
</evidence>
<protein>
    <submittedName>
        <fullName evidence="1">Uncharacterized protein</fullName>
    </submittedName>
</protein>
<gene>
    <name evidence="1" type="ORF">HMPREF1051_1801</name>
</gene>
<accession>I2NIK2</accession>